<dbReference type="EMBL" id="BK015143">
    <property type="protein sequence ID" value="DAD92782.1"/>
    <property type="molecule type" value="Genomic_DNA"/>
</dbReference>
<accession>A0A8S5NDL6</accession>
<reference evidence="2" key="1">
    <citation type="journal article" date="2021" name="Proc. Natl. Acad. Sci. U.S.A.">
        <title>A Catalog of Tens of Thousands of Viruses from Human Metagenomes Reveals Hidden Associations with Chronic Diseases.</title>
        <authorList>
            <person name="Tisza M.J."/>
            <person name="Buck C.B."/>
        </authorList>
    </citation>
    <scope>NUCLEOTIDE SEQUENCE</scope>
    <source>
        <strain evidence="2">CtPZa1</strain>
    </source>
</reference>
<feature type="transmembrane region" description="Helical" evidence="1">
    <location>
        <begin position="6"/>
        <end position="22"/>
    </location>
</feature>
<organism evidence="2">
    <name type="scientific">Siphoviridae sp. ctPZa1</name>
    <dbReference type="NCBI Taxonomy" id="2826323"/>
    <lineage>
        <taxon>Viruses</taxon>
        <taxon>Duplodnaviria</taxon>
        <taxon>Heunggongvirae</taxon>
        <taxon>Uroviricota</taxon>
        <taxon>Caudoviricetes</taxon>
    </lineage>
</organism>
<evidence type="ECO:0000313" key="2">
    <source>
        <dbReference type="EMBL" id="DAD92782.1"/>
    </source>
</evidence>
<name>A0A8S5NDL6_9CAUD</name>
<keyword evidence="1" id="KW-0812">Transmembrane</keyword>
<keyword evidence="1" id="KW-0472">Membrane</keyword>
<keyword evidence="1" id="KW-1133">Transmembrane helix</keyword>
<sequence length="30" mass="3494">MAVCIYISIVFFVVFLIVKLVYKNDINIIC</sequence>
<protein>
    <submittedName>
        <fullName evidence="2">Uncharacterized protein</fullName>
    </submittedName>
</protein>
<evidence type="ECO:0000256" key="1">
    <source>
        <dbReference type="SAM" id="Phobius"/>
    </source>
</evidence>
<proteinExistence type="predicted"/>